<comment type="caution">
    <text evidence="2">The sequence shown here is derived from an EMBL/GenBank/DDBJ whole genome shotgun (WGS) entry which is preliminary data.</text>
</comment>
<evidence type="ECO:0000256" key="1">
    <source>
        <dbReference type="SAM" id="MobiDB-lite"/>
    </source>
</evidence>
<organism evidence="2 3">
    <name type="scientific">Cymbomonas tetramitiformis</name>
    <dbReference type="NCBI Taxonomy" id="36881"/>
    <lineage>
        <taxon>Eukaryota</taxon>
        <taxon>Viridiplantae</taxon>
        <taxon>Chlorophyta</taxon>
        <taxon>Pyramimonadophyceae</taxon>
        <taxon>Pyramimonadales</taxon>
        <taxon>Pyramimonadaceae</taxon>
        <taxon>Cymbomonas</taxon>
    </lineage>
</organism>
<feature type="region of interest" description="Disordered" evidence="1">
    <location>
        <begin position="159"/>
        <end position="193"/>
    </location>
</feature>
<feature type="compositionally biased region" description="Basic and acidic residues" evidence="1">
    <location>
        <begin position="176"/>
        <end position="192"/>
    </location>
</feature>
<accession>A0AAE0F4X9</accession>
<dbReference type="Proteomes" id="UP001190700">
    <property type="component" value="Unassembled WGS sequence"/>
</dbReference>
<dbReference type="SUPFAM" id="SSF56672">
    <property type="entry name" value="DNA/RNA polymerases"/>
    <property type="match status" value="1"/>
</dbReference>
<gene>
    <name evidence="2" type="ORF">CYMTET_40110</name>
</gene>
<evidence type="ECO:0000313" key="3">
    <source>
        <dbReference type="Proteomes" id="UP001190700"/>
    </source>
</evidence>
<evidence type="ECO:0000313" key="2">
    <source>
        <dbReference type="EMBL" id="KAK3250510.1"/>
    </source>
</evidence>
<dbReference type="AlphaFoldDB" id="A0AAE0F4X9"/>
<sequence length="644" mass="73786">MTTSASGQRRGPALGRWDEELRQALDGTLSVKDITRPSDESAAPARPILPTGGALKGVNIRVARPVEDGEEGGVEWWLDSKRGLVLESKAKHCRSFNERDETFTLMMCAAPEQARDLLVHFRKWMRLMSLEYAWDHLRKFYEYLCRKIEKEASTTFELPDADATKGGKQKLAPVKQTKDGKKSEPEVERTEDAVMDCDDREPEPAAIVRGARARGLAGTGTTEEECMRFQHEVRRVGAQVRRMSERAHLMAEARNDWPDVAVLVKGAACGLGFPFAGEEPDKPYVVPNYVGEEHEEAMTKELAKGKLKYRPVWDFSRPSFVGVNDWIQRQKDEVTSVKDAYSLLRPSMYMVKVDLEEGVMRYTRAIVAWMHAQGVPCVGYLDDFLMVARTEAEAWEMMDLMIKFVTMLGFKVASKLHEMRVEAATGPLRWRKPELPLGLLAFCSQVVWGLSLYTRQWDFYPFTSKAKSLIDYLELFVVWWALAPWTAHKLSVWTLVVRIDNQEVLWLQDRDDWQFSSVLFAEMNEEFGPFTLDAKQRFDGLNAWTNLPFSVIYDILVNFLLCKRWQHMNTGVCFLVPVWEGGEAYEVVSGMREVFRPVRKFRSGTMRFTAPALDGKGRSKWGPIRWDVLIMRVPIEPVELPDRV</sequence>
<protein>
    <recommendedName>
        <fullName evidence="4">Reverse transcriptase domain-containing protein</fullName>
    </recommendedName>
</protein>
<reference evidence="2 3" key="1">
    <citation type="journal article" date="2015" name="Genome Biol. Evol.">
        <title>Comparative Genomics of a Bacterivorous Green Alga Reveals Evolutionary Causalities and Consequences of Phago-Mixotrophic Mode of Nutrition.</title>
        <authorList>
            <person name="Burns J.A."/>
            <person name="Paasch A."/>
            <person name="Narechania A."/>
            <person name="Kim E."/>
        </authorList>
    </citation>
    <scope>NUCLEOTIDE SEQUENCE [LARGE SCALE GENOMIC DNA]</scope>
    <source>
        <strain evidence="2 3">PLY_AMNH</strain>
    </source>
</reference>
<proteinExistence type="predicted"/>
<evidence type="ECO:0008006" key="4">
    <source>
        <dbReference type="Google" id="ProtNLM"/>
    </source>
</evidence>
<dbReference type="EMBL" id="LGRX02026671">
    <property type="protein sequence ID" value="KAK3250510.1"/>
    <property type="molecule type" value="Genomic_DNA"/>
</dbReference>
<dbReference type="InterPro" id="IPR043502">
    <property type="entry name" value="DNA/RNA_pol_sf"/>
</dbReference>
<keyword evidence="3" id="KW-1185">Reference proteome</keyword>
<name>A0AAE0F4X9_9CHLO</name>